<dbReference type="RefSeq" id="WP_167464958.1">
    <property type="nucleotide sequence ID" value="NZ_CP046171.1"/>
</dbReference>
<protein>
    <submittedName>
        <fullName evidence="1">Uncharacterized protein</fullName>
    </submittedName>
</protein>
<proteinExistence type="predicted"/>
<dbReference type="EMBL" id="CP046171">
    <property type="protein sequence ID" value="QIS05905.1"/>
    <property type="molecule type" value="Genomic_DNA"/>
</dbReference>
<reference evidence="1 2" key="1">
    <citation type="journal article" date="2019" name="ACS Chem. Biol.">
        <title>Identification and Mobilization of a Cryptic Antibiotic Biosynthesis Gene Locus from a Human-Pathogenic Nocardia Isolate.</title>
        <authorList>
            <person name="Herisse M."/>
            <person name="Ishida K."/>
            <person name="Porter J.L."/>
            <person name="Howden B."/>
            <person name="Hertweck C."/>
            <person name="Stinear T.P."/>
            <person name="Pidot S.J."/>
        </authorList>
    </citation>
    <scope>NUCLEOTIDE SEQUENCE [LARGE SCALE GENOMIC DNA]</scope>
    <source>
        <strain evidence="1 2">AUSMDU00024985</strain>
    </source>
</reference>
<name>A0A6G9XY89_NOCBR</name>
<dbReference type="Proteomes" id="UP000501705">
    <property type="component" value="Chromosome"/>
</dbReference>
<gene>
    <name evidence="1" type="ORF">F5X71_29575</name>
</gene>
<evidence type="ECO:0000313" key="2">
    <source>
        <dbReference type="Proteomes" id="UP000501705"/>
    </source>
</evidence>
<organism evidence="1 2">
    <name type="scientific">Nocardia brasiliensis</name>
    <dbReference type="NCBI Taxonomy" id="37326"/>
    <lineage>
        <taxon>Bacteria</taxon>
        <taxon>Bacillati</taxon>
        <taxon>Actinomycetota</taxon>
        <taxon>Actinomycetes</taxon>
        <taxon>Mycobacteriales</taxon>
        <taxon>Nocardiaceae</taxon>
        <taxon>Nocardia</taxon>
    </lineage>
</organism>
<dbReference type="AlphaFoldDB" id="A0A6G9XY89"/>
<accession>A0A6G9XY89</accession>
<evidence type="ECO:0000313" key="1">
    <source>
        <dbReference type="EMBL" id="QIS05905.1"/>
    </source>
</evidence>
<sequence length="259" mass="28620">MTGSFIGGGRRPEGTLAIEAAGALLVTADFGPDPELFFVNRAQYMARYFLIKLATYGFTAGADPKKPLPIHDPLAINTFRERIAMMIQQDLELDVFTKRVIAQSENIDIDIRPGLRLTSSVTVNPWQDVITVGHTMGASLAYAGWQALKHANQILDFFLRLYTIGIEREARISNLRLKAVQADVEIVVQIIDSLERREGDSPLVSIAAAELLSTALSLDNRILQAVSAREITLEESDQRRRQVRAIVGSESDQVGRDDA</sequence>